<dbReference type="PANTHER" id="PTHR10972:SF209">
    <property type="entry name" value="OXYSTEROL-BINDING PROTEIN"/>
    <property type="match status" value="1"/>
</dbReference>
<gene>
    <name evidence="4" type="ORF">RF55_17946</name>
</gene>
<evidence type="ECO:0000256" key="2">
    <source>
        <dbReference type="RuleBase" id="RU003844"/>
    </source>
</evidence>
<dbReference type="PaxDb" id="67767-A0A0J7MV09"/>
<dbReference type="Pfam" id="PF01237">
    <property type="entry name" value="Oxysterol_BP"/>
    <property type="match status" value="1"/>
</dbReference>
<sequence length="132" mass="14947">MTLQLGKDISKTSMPVIFNEPLSFLQRVAEYMKYAKLLKQASQEQSPISRFQYVAAFAVSALASNWDRCGKFFNRILGETIICEQVSHHPPVSAFYADSDDFIFHGSIHPKLKFWGKSLEVHPKGIVTVELP</sequence>
<feature type="non-terminal residue" evidence="4">
    <location>
        <position position="132"/>
    </location>
</feature>
<dbReference type="GO" id="GO:0032934">
    <property type="term" value="F:sterol binding"/>
    <property type="evidence" value="ECO:0007669"/>
    <property type="project" value="TreeGrafter"/>
</dbReference>
<proteinExistence type="inferred from homology"/>
<name>A0A0J7MV09_LASNI</name>
<keyword evidence="5" id="KW-1185">Reference proteome</keyword>
<evidence type="ECO:0000313" key="5">
    <source>
        <dbReference type="Proteomes" id="UP000036403"/>
    </source>
</evidence>
<dbReference type="GO" id="GO:0097038">
    <property type="term" value="C:perinuclear endoplasmic reticulum"/>
    <property type="evidence" value="ECO:0007669"/>
    <property type="project" value="TreeGrafter"/>
</dbReference>
<dbReference type="InterPro" id="IPR000648">
    <property type="entry name" value="Oxysterol-bd"/>
</dbReference>
<dbReference type="GO" id="GO:0005886">
    <property type="term" value="C:plasma membrane"/>
    <property type="evidence" value="ECO:0007669"/>
    <property type="project" value="TreeGrafter"/>
</dbReference>
<keyword evidence="3" id="KW-0445">Lipid transport</keyword>
<dbReference type="OrthoDB" id="416222at2759"/>
<comment type="caution">
    <text evidence="4">The sequence shown here is derived from an EMBL/GenBank/DDBJ whole genome shotgun (WGS) entry which is preliminary data.</text>
</comment>
<dbReference type="PANTHER" id="PTHR10972">
    <property type="entry name" value="OXYSTEROL-BINDING PROTEIN-RELATED"/>
    <property type="match status" value="1"/>
</dbReference>
<comment type="similarity">
    <text evidence="2">Belongs to the OSBP family.</text>
</comment>
<dbReference type="EMBL" id="LBMM01016719">
    <property type="protein sequence ID" value="KMQ84330.1"/>
    <property type="molecule type" value="Genomic_DNA"/>
</dbReference>
<dbReference type="AlphaFoldDB" id="A0A0J7MV09"/>
<reference evidence="4 5" key="1">
    <citation type="submission" date="2015-04" db="EMBL/GenBank/DDBJ databases">
        <title>Lasius niger genome sequencing.</title>
        <authorList>
            <person name="Konorov E.A."/>
            <person name="Nikitin M.A."/>
            <person name="Kirill M.V."/>
            <person name="Chang P."/>
        </authorList>
    </citation>
    <scope>NUCLEOTIDE SEQUENCE [LARGE SCALE GENOMIC DNA]</scope>
    <source>
        <tissue evidence="4">Whole</tissue>
    </source>
</reference>
<keyword evidence="1" id="KW-0446">Lipid-binding</keyword>
<dbReference type="SUPFAM" id="SSF144000">
    <property type="entry name" value="Oxysterol-binding protein-like"/>
    <property type="match status" value="1"/>
</dbReference>
<evidence type="ECO:0000256" key="1">
    <source>
        <dbReference type="ARBA" id="ARBA00023121"/>
    </source>
</evidence>
<dbReference type="InterPro" id="IPR037239">
    <property type="entry name" value="OSBP_sf"/>
</dbReference>
<protein>
    <recommendedName>
        <fullName evidence="3">Oxysterol-binding protein</fullName>
    </recommendedName>
</protein>
<dbReference type="Proteomes" id="UP000036403">
    <property type="component" value="Unassembled WGS sequence"/>
</dbReference>
<accession>A0A0J7MV09</accession>
<organism evidence="4 5">
    <name type="scientific">Lasius niger</name>
    <name type="common">Black garden ant</name>
    <dbReference type="NCBI Taxonomy" id="67767"/>
    <lineage>
        <taxon>Eukaryota</taxon>
        <taxon>Metazoa</taxon>
        <taxon>Ecdysozoa</taxon>
        <taxon>Arthropoda</taxon>
        <taxon>Hexapoda</taxon>
        <taxon>Insecta</taxon>
        <taxon>Pterygota</taxon>
        <taxon>Neoptera</taxon>
        <taxon>Endopterygota</taxon>
        <taxon>Hymenoptera</taxon>
        <taxon>Apocrita</taxon>
        <taxon>Aculeata</taxon>
        <taxon>Formicoidea</taxon>
        <taxon>Formicidae</taxon>
        <taxon>Formicinae</taxon>
        <taxon>Lasius</taxon>
        <taxon>Lasius</taxon>
    </lineage>
</organism>
<dbReference type="STRING" id="67767.A0A0J7MV09"/>
<dbReference type="GO" id="GO:0005829">
    <property type="term" value="C:cytosol"/>
    <property type="evidence" value="ECO:0007669"/>
    <property type="project" value="TreeGrafter"/>
</dbReference>
<evidence type="ECO:0000313" key="4">
    <source>
        <dbReference type="EMBL" id="KMQ84330.1"/>
    </source>
</evidence>
<dbReference type="GO" id="GO:0006869">
    <property type="term" value="P:lipid transport"/>
    <property type="evidence" value="ECO:0007669"/>
    <property type="project" value="UniProtKB-KW"/>
</dbReference>
<keyword evidence="3" id="KW-0813">Transport</keyword>
<dbReference type="InterPro" id="IPR018494">
    <property type="entry name" value="Oxysterol-bd_CS"/>
</dbReference>
<dbReference type="Gene3D" id="2.40.160.120">
    <property type="match status" value="1"/>
</dbReference>
<dbReference type="PROSITE" id="PS01013">
    <property type="entry name" value="OSBP"/>
    <property type="match status" value="1"/>
</dbReference>
<evidence type="ECO:0000256" key="3">
    <source>
        <dbReference type="RuleBase" id="RU003845"/>
    </source>
</evidence>